<dbReference type="InterPro" id="IPR018247">
    <property type="entry name" value="EF_Hand_1_Ca_BS"/>
</dbReference>
<dbReference type="PROSITE" id="PS50222">
    <property type="entry name" value="EF_HAND_2"/>
    <property type="match status" value="3"/>
</dbReference>
<feature type="domain" description="EF-hand" evidence="4">
    <location>
        <begin position="240"/>
        <end position="275"/>
    </location>
</feature>
<dbReference type="InterPro" id="IPR002048">
    <property type="entry name" value="EF_hand_dom"/>
</dbReference>
<keyword evidence="6" id="KW-1185">Reference proteome</keyword>
<feature type="region of interest" description="Disordered" evidence="3">
    <location>
        <begin position="452"/>
        <end position="472"/>
    </location>
</feature>
<dbReference type="AlphaFoldDB" id="A0AB34IQL0"/>
<reference evidence="5 6" key="1">
    <citation type="journal article" date="2024" name="Science">
        <title>Giant polyketide synthase enzymes in the biosynthesis of giant marine polyether toxins.</title>
        <authorList>
            <person name="Fallon T.R."/>
            <person name="Shende V.V."/>
            <person name="Wierzbicki I.H."/>
            <person name="Pendleton A.L."/>
            <person name="Watervoot N.F."/>
            <person name="Auber R.P."/>
            <person name="Gonzalez D.J."/>
            <person name="Wisecaver J.H."/>
            <person name="Moore B.S."/>
        </authorList>
    </citation>
    <scope>NUCLEOTIDE SEQUENCE [LARGE SCALE GENOMIC DNA]</scope>
    <source>
        <strain evidence="5 6">12B1</strain>
    </source>
</reference>
<evidence type="ECO:0000259" key="4">
    <source>
        <dbReference type="PROSITE" id="PS50222"/>
    </source>
</evidence>
<keyword evidence="2" id="KW-0106">Calcium</keyword>
<dbReference type="PANTHER" id="PTHR23050">
    <property type="entry name" value="CALCIUM BINDING PROTEIN"/>
    <property type="match status" value="1"/>
</dbReference>
<keyword evidence="1" id="KW-0677">Repeat</keyword>
<sequence>MRRRQLQRQVLGASNRREAPDAPSELLQSRSMLSFTPKSEGDLLTPRERTPRDGYCLVDEAEKMGKIQRRRDVKAPAQLSASQTALEASRALKQQGKHTVGMNGHTDNVMTIMREHFQKRPLEQLRAAFRKADKDGSGALTLEEFQKVVRSLHLGLTDKDAAAMFRLSDADGSGVLEMDEFFLNFRHDKFPREGFFGRKAMKGAISKEERMELATRLNRVELPPVSSLDEVFEVVQRYVDQVGSAKFVFRMMDGNHSGHIDKSELKAALRPLSFEITDAQVEETMKAINKMVGLPESDPLTYYSFALAFNANVNHKSLIELRDDEQRQKRLQEHASRMPEDSNVKSTDELMRHVATMKAPPLSHSQPQSELTPSASAPALRHTPDDPAISHAKGMTIDKGLRHVYSVTGRHPGALQRTNSGFHLMQTASDVSPLIQPVGGSPMRNDAAMVTPPSSEKGYGMRTPSSSVESSPFITRSTGSTFGHSGSLSALHKSREGSRSVSECLFPDSNSSHFMDEHTRTSSSLKSSMTVGSLQRPVDQEQSKQRKEAQRAHKISMHNYHESRLRDSLDNFEAKQELTSQFKQNKIISNLERMTDIQLLRLSQSFDRGKLVVDVEPPVTEGWGPSRPHLNSHWQTIAGIHVDPPRSEQKMVSNYRRVYPEMQLAASRSKWGGCHASKES</sequence>
<dbReference type="Proteomes" id="UP001515480">
    <property type="component" value="Unassembled WGS sequence"/>
</dbReference>
<evidence type="ECO:0000313" key="6">
    <source>
        <dbReference type="Proteomes" id="UP001515480"/>
    </source>
</evidence>
<dbReference type="Gene3D" id="1.10.238.10">
    <property type="entry name" value="EF-hand"/>
    <property type="match status" value="2"/>
</dbReference>
<dbReference type="SUPFAM" id="SSF47473">
    <property type="entry name" value="EF-hand"/>
    <property type="match status" value="1"/>
</dbReference>
<organism evidence="5 6">
    <name type="scientific">Prymnesium parvum</name>
    <name type="common">Toxic golden alga</name>
    <dbReference type="NCBI Taxonomy" id="97485"/>
    <lineage>
        <taxon>Eukaryota</taxon>
        <taxon>Haptista</taxon>
        <taxon>Haptophyta</taxon>
        <taxon>Prymnesiophyceae</taxon>
        <taxon>Prymnesiales</taxon>
        <taxon>Prymnesiaceae</taxon>
        <taxon>Prymnesium</taxon>
    </lineage>
</organism>
<feature type="region of interest" description="Disordered" evidence="3">
    <location>
        <begin position="326"/>
        <end position="346"/>
    </location>
</feature>
<dbReference type="InterPro" id="IPR011992">
    <property type="entry name" value="EF-hand-dom_pair"/>
</dbReference>
<gene>
    <name evidence="5" type="ORF">AB1Y20_010736</name>
</gene>
<proteinExistence type="predicted"/>
<evidence type="ECO:0000256" key="1">
    <source>
        <dbReference type="ARBA" id="ARBA00022737"/>
    </source>
</evidence>
<dbReference type="PROSITE" id="PS00018">
    <property type="entry name" value="EF_HAND_1"/>
    <property type="match status" value="3"/>
</dbReference>
<feature type="compositionally biased region" description="Polar residues" evidence="3">
    <location>
        <begin position="521"/>
        <end position="533"/>
    </location>
</feature>
<comment type="caution">
    <text evidence="5">The sequence shown here is derived from an EMBL/GenBank/DDBJ whole genome shotgun (WGS) entry which is preliminary data.</text>
</comment>
<feature type="compositionally biased region" description="Basic and acidic residues" evidence="3">
    <location>
        <begin position="538"/>
        <end position="551"/>
    </location>
</feature>
<feature type="domain" description="EF-hand" evidence="4">
    <location>
        <begin position="156"/>
        <end position="191"/>
    </location>
</feature>
<feature type="compositionally biased region" description="Polar residues" evidence="3">
    <location>
        <begin position="363"/>
        <end position="375"/>
    </location>
</feature>
<feature type="region of interest" description="Disordered" evidence="3">
    <location>
        <begin position="359"/>
        <end position="391"/>
    </location>
</feature>
<name>A0AB34IQL0_PRYPA</name>
<accession>A0AB34IQL0</accession>
<protein>
    <recommendedName>
        <fullName evidence="4">EF-hand domain-containing protein</fullName>
    </recommendedName>
</protein>
<feature type="domain" description="EF-hand" evidence="4">
    <location>
        <begin position="120"/>
        <end position="155"/>
    </location>
</feature>
<dbReference type="GO" id="GO:0005509">
    <property type="term" value="F:calcium ion binding"/>
    <property type="evidence" value="ECO:0007669"/>
    <property type="project" value="InterPro"/>
</dbReference>
<feature type="compositionally biased region" description="Polar residues" evidence="3">
    <location>
        <begin position="26"/>
        <end position="37"/>
    </location>
</feature>
<dbReference type="SMART" id="SM00054">
    <property type="entry name" value="EFh"/>
    <property type="match status" value="3"/>
</dbReference>
<evidence type="ECO:0000313" key="5">
    <source>
        <dbReference type="EMBL" id="KAL1504330.1"/>
    </source>
</evidence>
<feature type="compositionally biased region" description="Basic and acidic residues" evidence="3">
    <location>
        <begin position="39"/>
        <end position="51"/>
    </location>
</feature>
<feature type="compositionally biased region" description="Polar residues" evidence="3">
    <location>
        <begin position="463"/>
        <end position="472"/>
    </location>
</feature>
<dbReference type="EMBL" id="JBGBPQ010000020">
    <property type="protein sequence ID" value="KAL1504330.1"/>
    <property type="molecule type" value="Genomic_DNA"/>
</dbReference>
<dbReference type="CDD" id="cd00051">
    <property type="entry name" value="EFh"/>
    <property type="match status" value="2"/>
</dbReference>
<evidence type="ECO:0000256" key="3">
    <source>
        <dbReference type="SAM" id="MobiDB-lite"/>
    </source>
</evidence>
<dbReference type="InterPro" id="IPR050145">
    <property type="entry name" value="Centrin_CML-like"/>
</dbReference>
<dbReference type="Pfam" id="PF13499">
    <property type="entry name" value="EF-hand_7"/>
    <property type="match status" value="2"/>
</dbReference>
<evidence type="ECO:0000256" key="2">
    <source>
        <dbReference type="ARBA" id="ARBA00022837"/>
    </source>
</evidence>
<feature type="region of interest" description="Disordered" evidence="3">
    <location>
        <begin position="1"/>
        <end position="51"/>
    </location>
</feature>
<feature type="region of interest" description="Disordered" evidence="3">
    <location>
        <begin position="509"/>
        <end position="562"/>
    </location>
</feature>